<reference evidence="13 14" key="1">
    <citation type="journal article" date="2016" name="Sci. Rep.">
        <title>The genome sequence of the outbreeding globe artichoke constructed de novo incorporating a phase-aware low-pass sequencing strategy of F1 progeny.</title>
        <authorList>
            <person name="Scaglione D."/>
            <person name="Reyes-Chin-Wo S."/>
            <person name="Acquadro A."/>
            <person name="Froenicke L."/>
            <person name="Portis E."/>
            <person name="Beitel C."/>
            <person name="Tirone M."/>
            <person name="Mauro R."/>
            <person name="Lo Monaco A."/>
            <person name="Mauromicale G."/>
            <person name="Faccioli P."/>
            <person name="Cattivelli L."/>
            <person name="Rieseberg L."/>
            <person name="Michelmore R."/>
            <person name="Lanteri S."/>
        </authorList>
    </citation>
    <scope>NUCLEOTIDE SEQUENCE [LARGE SCALE GENOMIC DNA]</scope>
    <source>
        <strain evidence="13">2C</strain>
    </source>
</reference>
<dbReference type="Gene3D" id="1.10.510.10">
    <property type="entry name" value="Transferase(Phosphotransferase) domain 1"/>
    <property type="match status" value="2"/>
</dbReference>
<organism evidence="13 14">
    <name type="scientific">Cynara cardunculus var. scolymus</name>
    <name type="common">Globe artichoke</name>
    <name type="synonym">Cynara scolymus</name>
    <dbReference type="NCBI Taxonomy" id="59895"/>
    <lineage>
        <taxon>Eukaryota</taxon>
        <taxon>Viridiplantae</taxon>
        <taxon>Streptophyta</taxon>
        <taxon>Embryophyta</taxon>
        <taxon>Tracheophyta</taxon>
        <taxon>Spermatophyta</taxon>
        <taxon>Magnoliopsida</taxon>
        <taxon>eudicotyledons</taxon>
        <taxon>Gunneridae</taxon>
        <taxon>Pentapetalae</taxon>
        <taxon>asterids</taxon>
        <taxon>campanulids</taxon>
        <taxon>Asterales</taxon>
        <taxon>Asteraceae</taxon>
        <taxon>Carduoideae</taxon>
        <taxon>Cardueae</taxon>
        <taxon>Carduinae</taxon>
        <taxon>Cynara</taxon>
    </lineage>
</organism>
<proteinExistence type="inferred from homology"/>
<dbReference type="EC" id="2.7.11.1" evidence="2"/>
<evidence type="ECO:0000256" key="9">
    <source>
        <dbReference type="ARBA" id="ARBA00048679"/>
    </source>
</evidence>
<evidence type="ECO:0000313" key="14">
    <source>
        <dbReference type="Proteomes" id="UP000243975"/>
    </source>
</evidence>
<keyword evidence="3 11" id="KW-0723">Serine/threonine-protein kinase</keyword>
<evidence type="ECO:0000256" key="10">
    <source>
        <dbReference type="PROSITE-ProRule" id="PRU10141"/>
    </source>
</evidence>
<dbReference type="PANTHER" id="PTHR24057">
    <property type="entry name" value="GLYCOGEN SYNTHASE KINASE-3 ALPHA"/>
    <property type="match status" value="1"/>
</dbReference>
<keyword evidence="14" id="KW-1185">Reference proteome</keyword>
<dbReference type="GO" id="GO:0007165">
    <property type="term" value="P:signal transduction"/>
    <property type="evidence" value="ECO:0007669"/>
    <property type="project" value="TreeGrafter"/>
</dbReference>
<gene>
    <name evidence="13" type="ORF">Ccrd_009043</name>
</gene>
<dbReference type="PANTHER" id="PTHR24057:SF77">
    <property type="entry name" value="NON-SPECIFIC SERINE_THREONINE PROTEIN KINASE"/>
    <property type="match status" value="1"/>
</dbReference>
<feature type="domain" description="Protein kinase" evidence="12">
    <location>
        <begin position="39"/>
        <end position="408"/>
    </location>
</feature>
<dbReference type="InterPro" id="IPR008271">
    <property type="entry name" value="Ser/Thr_kinase_AS"/>
</dbReference>
<dbReference type="PROSITE" id="PS00107">
    <property type="entry name" value="PROTEIN_KINASE_ATP"/>
    <property type="match status" value="1"/>
</dbReference>
<dbReference type="GO" id="GO:0004674">
    <property type="term" value="F:protein serine/threonine kinase activity"/>
    <property type="evidence" value="ECO:0007669"/>
    <property type="project" value="UniProtKB-KW"/>
</dbReference>
<comment type="similarity">
    <text evidence="1">Belongs to the protein kinase superfamily. CMGC Ser/Thr protein kinase family. GSK-3 subfamily.</text>
</comment>
<dbReference type="GO" id="GO:0005737">
    <property type="term" value="C:cytoplasm"/>
    <property type="evidence" value="ECO:0007669"/>
    <property type="project" value="TreeGrafter"/>
</dbReference>
<comment type="catalytic activity">
    <reaction evidence="8">
        <text>L-threonyl-[protein] + ATP = O-phospho-L-threonyl-[protein] + ADP + H(+)</text>
        <dbReference type="Rhea" id="RHEA:46608"/>
        <dbReference type="Rhea" id="RHEA-COMP:11060"/>
        <dbReference type="Rhea" id="RHEA-COMP:11605"/>
        <dbReference type="ChEBI" id="CHEBI:15378"/>
        <dbReference type="ChEBI" id="CHEBI:30013"/>
        <dbReference type="ChEBI" id="CHEBI:30616"/>
        <dbReference type="ChEBI" id="CHEBI:61977"/>
        <dbReference type="ChEBI" id="CHEBI:456216"/>
        <dbReference type="EC" id="2.7.11.1"/>
    </reaction>
</comment>
<evidence type="ECO:0000256" key="6">
    <source>
        <dbReference type="ARBA" id="ARBA00022777"/>
    </source>
</evidence>
<dbReference type="Gene3D" id="3.30.200.20">
    <property type="entry name" value="Phosphorylase Kinase, domain 1"/>
    <property type="match status" value="1"/>
</dbReference>
<protein>
    <recommendedName>
        <fullName evidence="2">non-specific serine/threonine protein kinase</fullName>
        <ecNumber evidence="2">2.7.11.1</ecNumber>
    </recommendedName>
</protein>
<dbReference type="PROSITE" id="PS50011">
    <property type="entry name" value="PROTEIN_KINASE_DOM"/>
    <property type="match status" value="1"/>
</dbReference>
<evidence type="ECO:0000313" key="13">
    <source>
        <dbReference type="EMBL" id="KVI12498.1"/>
    </source>
</evidence>
<evidence type="ECO:0000256" key="11">
    <source>
        <dbReference type="RuleBase" id="RU000304"/>
    </source>
</evidence>
<comment type="catalytic activity">
    <reaction evidence="9">
        <text>L-seryl-[protein] + ATP = O-phospho-L-seryl-[protein] + ADP + H(+)</text>
        <dbReference type="Rhea" id="RHEA:17989"/>
        <dbReference type="Rhea" id="RHEA-COMP:9863"/>
        <dbReference type="Rhea" id="RHEA-COMP:11604"/>
        <dbReference type="ChEBI" id="CHEBI:15378"/>
        <dbReference type="ChEBI" id="CHEBI:29999"/>
        <dbReference type="ChEBI" id="CHEBI:30616"/>
        <dbReference type="ChEBI" id="CHEBI:83421"/>
        <dbReference type="ChEBI" id="CHEBI:456216"/>
        <dbReference type="EC" id="2.7.11.1"/>
    </reaction>
</comment>
<evidence type="ECO:0000256" key="5">
    <source>
        <dbReference type="ARBA" id="ARBA00022741"/>
    </source>
</evidence>
<dbReference type="GO" id="GO:0005524">
    <property type="term" value="F:ATP binding"/>
    <property type="evidence" value="ECO:0007669"/>
    <property type="project" value="UniProtKB-UniRule"/>
</dbReference>
<dbReference type="EMBL" id="LEKV01000001">
    <property type="protein sequence ID" value="KVI12498.1"/>
    <property type="molecule type" value="Genomic_DNA"/>
</dbReference>
<evidence type="ECO:0000256" key="3">
    <source>
        <dbReference type="ARBA" id="ARBA00022527"/>
    </source>
</evidence>
<dbReference type="GO" id="GO:0030154">
    <property type="term" value="P:cell differentiation"/>
    <property type="evidence" value="ECO:0007669"/>
    <property type="project" value="TreeGrafter"/>
</dbReference>
<dbReference type="InterPro" id="IPR000719">
    <property type="entry name" value="Prot_kinase_dom"/>
</dbReference>
<sequence length="460" mass="52471">MASLPASGVREPTGTTLAAQTLPNEMNDMKIRDDRTISYMAERVVGHGSFGVVFQAKCLETGEAVAIKKVLQDKRYKNRELQTMRILDHPNVVALKHCFFSTTENEQLYLNLVLEYVPETVHRVIKHYNKMNQRMPMIYVKLYGYQIFRALAYIHGSIGVCHRDIKPQNLLVNPHTHQVKLCDFGSAKVLVKGEPNISYICSRYYRAPELIFGATEYTTAIDIWSGGCVLAELLLGQITLVHNYENGCDNQRNKLMGHTTYVALIMAFIDLMGHKTYLLVVFIDLMGHTTYLLVVFIDLMKAYGRLPIQCNFGGVDREVEDQPLFPGESGVDQLVEIIKVLGTPTREEIKCMNPNYTEYKFPQIKAHPWHKIFHKRMPPEAVDLVSRLLQYSPNLRSTALEALIHPFFDELRDPATRLPNGRFLPPLFNFKPHELKGVAVEMLTKLVPEHARKHCAFLGL</sequence>
<evidence type="ECO:0000256" key="4">
    <source>
        <dbReference type="ARBA" id="ARBA00022679"/>
    </source>
</evidence>
<dbReference type="CDD" id="cd14137">
    <property type="entry name" value="STKc_GSK3"/>
    <property type="match status" value="1"/>
</dbReference>
<keyword evidence="6 13" id="KW-0418">Kinase</keyword>
<feature type="binding site" evidence="10">
    <location>
        <position position="69"/>
    </location>
    <ligand>
        <name>ATP</name>
        <dbReference type="ChEBI" id="CHEBI:30616"/>
    </ligand>
</feature>
<dbReference type="InterPro" id="IPR039192">
    <property type="entry name" value="STKc_GSK3"/>
</dbReference>
<dbReference type="Proteomes" id="UP000243975">
    <property type="component" value="Unassembled WGS sequence"/>
</dbReference>
<keyword evidence="7 10" id="KW-0067">ATP-binding</keyword>
<evidence type="ECO:0000256" key="1">
    <source>
        <dbReference type="ARBA" id="ARBA00005527"/>
    </source>
</evidence>
<dbReference type="PROSITE" id="PS00108">
    <property type="entry name" value="PROTEIN_KINASE_ST"/>
    <property type="match status" value="1"/>
</dbReference>
<dbReference type="OMA" id="LKPHPWS"/>
<dbReference type="InterPro" id="IPR011009">
    <property type="entry name" value="Kinase-like_dom_sf"/>
</dbReference>
<dbReference type="STRING" id="59895.A0A118K7N0"/>
<evidence type="ECO:0000256" key="2">
    <source>
        <dbReference type="ARBA" id="ARBA00012513"/>
    </source>
</evidence>
<accession>A0A118K7N0</accession>
<dbReference type="Gramene" id="KVI12498">
    <property type="protein sequence ID" value="KVI12498"/>
    <property type="gene ID" value="Ccrd_009043"/>
</dbReference>
<dbReference type="AlphaFoldDB" id="A0A118K7N0"/>
<dbReference type="InterPro" id="IPR050591">
    <property type="entry name" value="GSK-3"/>
</dbReference>
<evidence type="ECO:0000256" key="8">
    <source>
        <dbReference type="ARBA" id="ARBA00047899"/>
    </source>
</evidence>
<evidence type="ECO:0000256" key="7">
    <source>
        <dbReference type="ARBA" id="ARBA00022840"/>
    </source>
</evidence>
<dbReference type="SMART" id="SM00220">
    <property type="entry name" value="S_TKc"/>
    <property type="match status" value="1"/>
</dbReference>
<dbReference type="Pfam" id="PF00069">
    <property type="entry name" value="Pkinase"/>
    <property type="match status" value="1"/>
</dbReference>
<dbReference type="SUPFAM" id="SSF56112">
    <property type="entry name" value="Protein kinase-like (PK-like)"/>
    <property type="match status" value="2"/>
</dbReference>
<keyword evidence="4" id="KW-0808">Transferase</keyword>
<evidence type="ECO:0000259" key="12">
    <source>
        <dbReference type="PROSITE" id="PS50011"/>
    </source>
</evidence>
<comment type="caution">
    <text evidence="13">The sequence shown here is derived from an EMBL/GenBank/DDBJ whole genome shotgun (WGS) entry which is preliminary data.</text>
</comment>
<dbReference type="InterPro" id="IPR017441">
    <property type="entry name" value="Protein_kinase_ATP_BS"/>
</dbReference>
<keyword evidence="5 10" id="KW-0547">Nucleotide-binding</keyword>
<dbReference type="GO" id="GO:0005634">
    <property type="term" value="C:nucleus"/>
    <property type="evidence" value="ECO:0007669"/>
    <property type="project" value="TreeGrafter"/>
</dbReference>
<name>A0A118K7N0_CYNCS</name>
<dbReference type="FunFam" id="3.30.200.20:FF:000009">
    <property type="entry name" value="Glycogen synthase kinase-3 beta"/>
    <property type="match status" value="1"/>
</dbReference>